<sequence length="265" mass="30224">MATDGTQLLKNALKQLLFSGDYSDFTIVCGERTWKVHKAIICPRSDYFARAVTFGKEAEDKCIDLVEDDPEVVGLMLEYFYTGDYKVLIREPNAAGFPHTCPQFAAYSANSYSGSVNMTQRINNRYNTNLVFICPHHTCNQDQTYPVQAYRCPICADIHPEHLIQHARLYELADKYQIQGLKPLIEGRFKAACQLYWKSEQFPIASDIVYATTPEEDKGLRKIVVDTIAQHMELLKKPEMEPLMVTYNGLAFGLLKIKAEAYGWQ</sequence>
<dbReference type="SUPFAM" id="SSF54695">
    <property type="entry name" value="POZ domain"/>
    <property type="match status" value="1"/>
</dbReference>
<accession>A0A9P4R5K8</accession>
<proteinExistence type="predicted"/>
<dbReference type="PANTHER" id="PTHR47843">
    <property type="entry name" value="BTB DOMAIN-CONTAINING PROTEIN-RELATED"/>
    <property type="match status" value="1"/>
</dbReference>
<dbReference type="Proteomes" id="UP000799444">
    <property type="component" value="Unassembled WGS sequence"/>
</dbReference>
<dbReference type="Pfam" id="PF00651">
    <property type="entry name" value="BTB"/>
    <property type="match status" value="1"/>
</dbReference>
<keyword evidence="3" id="KW-1185">Reference proteome</keyword>
<evidence type="ECO:0000313" key="3">
    <source>
        <dbReference type="Proteomes" id="UP000799444"/>
    </source>
</evidence>
<dbReference type="SMART" id="SM00225">
    <property type="entry name" value="BTB"/>
    <property type="match status" value="1"/>
</dbReference>
<reference evidence="2" key="1">
    <citation type="journal article" date="2020" name="Stud. Mycol.">
        <title>101 Dothideomycetes genomes: a test case for predicting lifestyles and emergence of pathogens.</title>
        <authorList>
            <person name="Haridas S."/>
            <person name="Albert R."/>
            <person name="Binder M."/>
            <person name="Bloem J."/>
            <person name="Labutti K."/>
            <person name="Salamov A."/>
            <person name="Andreopoulos B."/>
            <person name="Baker S."/>
            <person name="Barry K."/>
            <person name="Bills G."/>
            <person name="Bluhm B."/>
            <person name="Cannon C."/>
            <person name="Castanera R."/>
            <person name="Culley D."/>
            <person name="Daum C."/>
            <person name="Ezra D."/>
            <person name="Gonzalez J."/>
            <person name="Henrissat B."/>
            <person name="Kuo A."/>
            <person name="Liang C."/>
            <person name="Lipzen A."/>
            <person name="Lutzoni F."/>
            <person name="Magnuson J."/>
            <person name="Mondo S."/>
            <person name="Nolan M."/>
            <person name="Ohm R."/>
            <person name="Pangilinan J."/>
            <person name="Park H.-J."/>
            <person name="Ramirez L."/>
            <person name="Alfaro M."/>
            <person name="Sun H."/>
            <person name="Tritt A."/>
            <person name="Yoshinaga Y."/>
            <person name="Zwiers L.-H."/>
            <person name="Turgeon B."/>
            <person name="Goodwin S."/>
            <person name="Spatafora J."/>
            <person name="Crous P."/>
            <person name="Grigoriev I."/>
        </authorList>
    </citation>
    <scope>NUCLEOTIDE SEQUENCE</scope>
    <source>
        <strain evidence="2">CBS 125425</strain>
    </source>
</reference>
<dbReference type="InterPro" id="IPR011333">
    <property type="entry name" value="SKP1/BTB/POZ_sf"/>
</dbReference>
<name>A0A9P4R5K8_9PLEO</name>
<dbReference type="PANTHER" id="PTHR47843:SF5">
    <property type="entry name" value="BTB_POZ DOMAIN PROTEIN"/>
    <property type="match status" value="1"/>
</dbReference>
<comment type="caution">
    <text evidence="2">The sequence shown here is derived from an EMBL/GenBank/DDBJ whole genome shotgun (WGS) entry which is preliminary data.</text>
</comment>
<dbReference type="AlphaFoldDB" id="A0A9P4R5K8"/>
<protein>
    <recommendedName>
        <fullName evidence="1">BTB domain-containing protein</fullName>
    </recommendedName>
</protein>
<evidence type="ECO:0000313" key="2">
    <source>
        <dbReference type="EMBL" id="KAF2737119.1"/>
    </source>
</evidence>
<dbReference type="CDD" id="cd18186">
    <property type="entry name" value="BTB_POZ_ZBTB_KLHL-like"/>
    <property type="match status" value="1"/>
</dbReference>
<gene>
    <name evidence="2" type="ORF">EJ04DRAFT_129332</name>
</gene>
<feature type="domain" description="BTB" evidence="1">
    <location>
        <begin position="23"/>
        <end position="89"/>
    </location>
</feature>
<dbReference type="PROSITE" id="PS50097">
    <property type="entry name" value="BTB"/>
    <property type="match status" value="1"/>
</dbReference>
<dbReference type="Gene3D" id="3.30.710.10">
    <property type="entry name" value="Potassium Channel Kv1.1, Chain A"/>
    <property type="match status" value="1"/>
</dbReference>
<dbReference type="InterPro" id="IPR000210">
    <property type="entry name" value="BTB/POZ_dom"/>
</dbReference>
<organism evidence="2 3">
    <name type="scientific">Polyplosphaeria fusca</name>
    <dbReference type="NCBI Taxonomy" id="682080"/>
    <lineage>
        <taxon>Eukaryota</taxon>
        <taxon>Fungi</taxon>
        <taxon>Dikarya</taxon>
        <taxon>Ascomycota</taxon>
        <taxon>Pezizomycotina</taxon>
        <taxon>Dothideomycetes</taxon>
        <taxon>Pleosporomycetidae</taxon>
        <taxon>Pleosporales</taxon>
        <taxon>Tetraplosphaeriaceae</taxon>
        <taxon>Polyplosphaeria</taxon>
    </lineage>
</organism>
<dbReference type="EMBL" id="ML996118">
    <property type="protein sequence ID" value="KAF2737119.1"/>
    <property type="molecule type" value="Genomic_DNA"/>
</dbReference>
<dbReference type="OrthoDB" id="6359816at2759"/>
<evidence type="ECO:0000259" key="1">
    <source>
        <dbReference type="PROSITE" id="PS50097"/>
    </source>
</evidence>